<feature type="binding site" evidence="8">
    <location>
        <begin position="482"/>
        <end position="485"/>
    </location>
    <ligand>
        <name>GTP</name>
        <dbReference type="ChEBI" id="CHEBI:37565"/>
    </ligand>
</feature>
<dbReference type="GO" id="GO:0003924">
    <property type="term" value="F:GTPase activity"/>
    <property type="evidence" value="ECO:0007669"/>
    <property type="project" value="UniProtKB-UniRule"/>
</dbReference>
<feature type="domain" description="Tr-type G" evidence="11">
    <location>
        <begin position="373"/>
        <end position="542"/>
    </location>
</feature>
<comment type="similarity">
    <text evidence="1 8 9">Belongs to the TRAFAC class translation factor GTPase superfamily. Classic translation factor GTPase family. IF-2 subfamily.</text>
</comment>
<dbReference type="CDD" id="cd01887">
    <property type="entry name" value="IF2_eIF5B"/>
    <property type="match status" value="1"/>
</dbReference>
<dbReference type="FunFam" id="3.40.50.300:FF:000019">
    <property type="entry name" value="Translation initiation factor IF-2"/>
    <property type="match status" value="1"/>
</dbReference>
<dbReference type="InterPro" id="IPR027417">
    <property type="entry name" value="P-loop_NTPase"/>
</dbReference>
<dbReference type="InterPro" id="IPR023115">
    <property type="entry name" value="TIF_IF2_dom3"/>
</dbReference>
<dbReference type="Pfam" id="PF00009">
    <property type="entry name" value="GTP_EFTU"/>
    <property type="match status" value="1"/>
</dbReference>
<dbReference type="PANTHER" id="PTHR43381">
    <property type="entry name" value="TRANSLATION INITIATION FACTOR IF-2-RELATED"/>
    <property type="match status" value="1"/>
</dbReference>
<evidence type="ECO:0000256" key="10">
    <source>
        <dbReference type="SAM" id="MobiDB-lite"/>
    </source>
</evidence>
<dbReference type="CDD" id="cd03702">
    <property type="entry name" value="IF2_mtIF2_II"/>
    <property type="match status" value="1"/>
</dbReference>
<dbReference type="InterPro" id="IPR015760">
    <property type="entry name" value="TIF_IF2"/>
</dbReference>
<evidence type="ECO:0000313" key="12">
    <source>
        <dbReference type="EMBL" id="AGA64023.1"/>
    </source>
</evidence>
<keyword evidence="4 8" id="KW-0396">Initiation factor</keyword>
<dbReference type="SUPFAM" id="SSF50447">
    <property type="entry name" value="Translation proteins"/>
    <property type="match status" value="2"/>
</dbReference>
<proteinExistence type="inferred from homology"/>
<dbReference type="HOGENOM" id="CLU_006301_10_2_5"/>
<dbReference type="InterPro" id="IPR053905">
    <property type="entry name" value="EF-G-like_DII"/>
</dbReference>
<dbReference type="eggNOG" id="COG0532">
    <property type="taxonomic scope" value="Bacteria"/>
</dbReference>
<dbReference type="Pfam" id="PF22042">
    <property type="entry name" value="EF-G_D2"/>
    <property type="match status" value="1"/>
</dbReference>
<dbReference type="CDD" id="cd03692">
    <property type="entry name" value="mtIF2_IVc"/>
    <property type="match status" value="1"/>
</dbReference>
<evidence type="ECO:0000256" key="8">
    <source>
        <dbReference type="HAMAP-Rule" id="MF_00100"/>
    </source>
</evidence>
<dbReference type="RefSeq" id="WP_015272450.1">
    <property type="nucleotide sequence ID" value="NC_019907.1"/>
</dbReference>
<gene>
    <name evidence="8" type="primary">infB</name>
    <name evidence="12" type="ordered locus">B488_00300</name>
</gene>
<name>L0ETR9_LIBCB</name>
<dbReference type="NCBIfam" id="TIGR00487">
    <property type="entry name" value="IF-2"/>
    <property type="match status" value="1"/>
</dbReference>
<evidence type="ECO:0000256" key="1">
    <source>
        <dbReference type="ARBA" id="ARBA00007733"/>
    </source>
</evidence>
<feature type="compositionally biased region" description="Polar residues" evidence="10">
    <location>
        <begin position="68"/>
        <end position="83"/>
    </location>
</feature>
<dbReference type="Pfam" id="PF08364">
    <property type="entry name" value="IF2_assoc"/>
    <property type="match status" value="1"/>
</dbReference>
<dbReference type="InterPro" id="IPR000178">
    <property type="entry name" value="TF_IF2_bacterial-like"/>
</dbReference>
<feature type="region of interest" description="Disordered" evidence="10">
    <location>
        <begin position="174"/>
        <end position="258"/>
    </location>
</feature>
<evidence type="ECO:0000256" key="9">
    <source>
        <dbReference type="RuleBase" id="RU000644"/>
    </source>
</evidence>
<dbReference type="Gene3D" id="2.40.30.10">
    <property type="entry name" value="Translation factors"/>
    <property type="match status" value="2"/>
</dbReference>
<dbReference type="SUPFAM" id="SSF52156">
    <property type="entry name" value="Initiation factor IF2/eIF5b, domain 3"/>
    <property type="match status" value="1"/>
</dbReference>
<dbReference type="KEGG" id="lcc:B488_00300"/>
<dbReference type="GO" id="GO:0005829">
    <property type="term" value="C:cytosol"/>
    <property type="evidence" value="ECO:0007669"/>
    <property type="project" value="TreeGrafter"/>
</dbReference>
<keyword evidence="7 8" id="KW-0342">GTP-binding</keyword>
<organism evidence="12 13">
    <name type="scientific">Liberibacter crescens (strain BT-1)</name>
    <dbReference type="NCBI Taxonomy" id="1215343"/>
    <lineage>
        <taxon>Bacteria</taxon>
        <taxon>Pseudomonadati</taxon>
        <taxon>Pseudomonadota</taxon>
        <taxon>Alphaproteobacteria</taxon>
        <taxon>Hyphomicrobiales</taxon>
        <taxon>Rhizobiaceae</taxon>
        <taxon>Liberibacter</taxon>
    </lineage>
</organism>
<evidence type="ECO:0000256" key="7">
    <source>
        <dbReference type="ARBA" id="ARBA00023134"/>
    </source>
</evidence>
<dbReference type="NCBIfam" id="TIGR00231">
    <property type="entry name" value="small_GTP"/>
    <property type="match status" value="1"/>
</dbReference>
<protein>
    <recommendedName>
        <fullName evidence="2 8">Translation initiation factor IF-2</fullName>
    </recommendedName>
</protein>
<evidence type="ECO:0000256" key="2">
    <source>
        <dbReference type="ARBA" id="ARBA00020675"/>
    </source>
</evidence>
<dbReference type="InterPro" id="IPR036925">
    <property type="entry name" value="TIF_IF2_dom3_sf"/>
</dbReference>
<comment type="subcellular location">
    <subcellularLocation>
        <location evidence="8">Cytoplasm</location>
    </subcellularLocation>
</comment>
<comment type="function">
    <text evidence="8 9">One of the essential components for the initiation of protein synthesis. Protects formylmethionyl-tRNA from spontaneous hydrolysis and promotes its binding to the 30S ribosomal subunits. Also involved in the hydrolysis of GTP during the formation of the 70S ribosomal complex.</text>
</comment>
<evidence type="ECO:0000259" key="11">
    <source>
        <dbReference type="PROSITE" id="PS51722"/>
    </source>
</evidence>
<dbReference type="PATRIC" id="fig|1215343.11.peg.33"/>
<dbReference type="FunFam" id="2.40.30.10:FF:000008">
    <property type="entry name" value="Translation initiation factor IF-2"/>
    <property type="match status" value="1"/>
</dbReference>
<dbReference type="InterPro" id="IPR005225">
    <property type="entry name" value="Small_GTP-bd"/>
</dbReference>
<dbReference type="InterPro" id="IPR013575">
    <property type="entry name" value="IF2_assoc_dom_bac"/>
</dbReference>
<dbReference type="HAMAP" id="MF_00100_B">
    <property type="entry name" value="IF_2_B"/>
    <property type="match status" value="1"/>
</dbReference>
<dbReference type="PANTHER" id="PTHR43381:SF5">
    <property type="entry name" value="TR-TYPE G DOMAIN-CONTAINING PROTEIN"/>
    <property type="match status" value="1"/>
</dbReference>
<keyword evidence="13" id="KW-1185">Reference proteome</keyword>
<dbReference type="PROSITE" id="PS01176">
    <property type="entry name" value="IF2"/>
    <property type="match status" value="1"/>
</dbReference>
<dbReference type="FunFam" id="3.40.50.10050:FF:000001">
    <property type="entry name" value="Translation initiation factor IF-2"/>
    <property type="match status" value="1"/>
</dbReference>
<dbReference type="Proteomes" id="UP000010799">
    <property type="component" value="Chromosome"/>
</dbReference>
<feature type="region of interest" description="G-domain" evidence="8">
    <location>
        <begin position="376"/>
        <end position="524"/>
    </location>
</feature>
<dbReference type="Pfam" id="PF11987">
    <property type="entry name" value="IF-2"/>
    <property type="match status" value="1"/>
</dbReference>
<evidence type="ECO:0000256" key="4">
    <source>
        <dbReference type="ARBA" id="ARBA00022540"/>
    </source>
</evidence>
<dbReference type="Gene3D" id="3.40.50.300">
    <property type="entry name" value="P-loop containing nucleotide triphosphate hydrolases"/>
    <property type="match status" value="1"/>
</dbReference>
<feature type="binding site" evidence="8">
    <location>
        <begin position="428"/>
        <end position="432"/>
    </location>
    <ligand>
        <name>GTP</name>
        <dbReference type="ChEBI" id="CHEBI:37565"/>
    </ligand>
</feature>
<dbReference type="GO" id="GO:0003743">
    <property type="term" value="F:translation initiation factor activity"/>
    <property type="evidence" value="ECO:0007669"/>
    <property type="project" value="UniProtKB-UniRule"/>
</dbReference>
<feature type="region of interest" description="Disordered" evidence="10">
    <location>
        <begin position="23"/>
        <end position="119"/>
    </location>
</feature>
<dbReference type="FunFam" id="2.40.30.10:FF:000007">
    <property type="entry name" value="Translation initiation factor IF-2"/>
    <property type="match status" value="1"/>
</dbReference>
<reference evidence="12 13" key="1">
    <citation type="journal article" date="2012" name="Stand. Genomic Sci.">
        <title>Complete genome sequence of Liberibacter crescens BT-1.</title>
        <authorList>
            <person name="Leonard M.T."/>
            <person name="Fagen J.R."/>
            <person name="Davis-Richardson A.G."/>
            <person name="Davis M.J."/>
            <person name="Triplett E.W."/>
        </authorList>
    </citation>
    <scope>NUCLEOTIDE SEQUENCE [LARGE SCALE GENOMIC DNA]</scope>
    <source>
        <strain evidence="12 13">BT-1</strain>
    </source>
</reference>
<dbReference type="EMBL" id="CP003789">
    <property type="protein sequence ID" value="AGA64023.1"/>
    <property type="molecule type" value="Genomic_DNA"/>
</dbReference>
<keyword evidence="5 8" id="KW-0547">Nucleotide-binding</keyword>
<sequence>MTDKKDNKTLNVTGKKTLTLKVSSVSKSSVRQNVNQGRVKSVVVETRKRRPHRQEDEKNPIVLKYSQPLESPSRNPQLVSKTSFKGGLKKNPYSEDVSSSQKRSSSSVSKQLSPEEIESRRRALIEAQLREVEEAQDKYEEESSVSPVITEAEISVGQVKKDNIDENVLSFDNTIDSSEGIDSTLPPMKLLDSEQDNSILRNKNRRPMEDESNSRVKSRSNVRGKNTVANSTKSVMRNKGEEEKRRKKLKVTTDDFDDEGSSFRGRSLSAMRRRQEKIRRSQLQESREKISRDIILPETITIQELSQRMSERSADVIKFLMKEGQMMKPGDVIDADLSEIIANEFGHTVKRVLESDVELGIFDTKDDEADLEVRSPVVTVMGHVDHGKTSLLDSIRQANVVKEEAGGITQHIGAYQVEKNGQKITFIDTPGHAAFTAMRARGAQVTDIAVIVLAADDGVMPQTVESIKHAKAANVPIIVAINKIDKPSANVQKVRTELLQYEVFVESMGGEVLDVEVSAKKGLHLDKLLDAVLLQAELLNLKTNLNRRAEGSIIEAKLDRGRGSVVTILVQNGILRLGQIIVAGDQWGRVRALFNDKGESVSEAMPSMPVEILGLQGIPTAGDKFVVIDSESRAREIAEYRQRLSREKSMARQSGLRGSIEKLMSDLYTSSGVKELPLIIKGDVQGSVEAIVNALEKLATDEVKVRIVHFSAGAINESDISLAQASDATVIGFNIRANSQARVLAERENIKVLYYNIIYDLVNEVKEVMSCMLKPEVRETFLGNAKIIELFNITKFGKIAGCKVLEGKVEKGSGVRLIRDKVVVYEGKLRMLKRFKDEVTEVSIGQECGIAFENYDNMQVGDMIECFRIEYIKRSL</sequence>
<dbReference type="Pfam" id="PF04760">
    <property type="entry name" value="IF2_N"/>
    <property type="match status" value="1"/>
</dbReference>
<dbReference type="GO" id="GO:0005525">
    <property type="term" value="F:GTP binding"/>
    <property type="evidence" value="ECO:0007669"/>
    <property type="project" value="UniProtKB-KW"/>
</dbReference>
<dbReference type="PROSITE" id="PS51722">
    <property type="entry name" value="G_TR_2"/>
    <property type="match status" value="1"/>
</dbReference>
<dbReference type="InterPro" id="IPR009000">
    <property type="entry name" value="Transl_B-barrel_sf"/>
</dbReference>
<evidence type="ECO:0000256" key="6">
    <source>
        <dbReference type="ARBA" id="ARBA00022917"/>
    </source>
</evidence>
<evidence type="ECO:0000256" key="5">
    <source>
        <dbReference type="ARBA" id="ARBA00022741"/>
    </source>
</evidence>
<feature type="binding site" evidence="8">
    <location>
        <begin position="382"/>
        <end position="389"/>
    </location>
    <ligand>
        <name>GTP</name>
        <dbReference type="ChEBI" id="CHEBI:37565"/>
    </ligand>
</feature>
<dbReference type="InterPro" id="IPR000795">
    <property type="entry name" value="T_Tr_GTP-bd_dom"/>
</dbReference>
<evidence type="ECO:0000313" key="13">
    <source>
        <dbReference type="Proteomes" id="UP000010799"/>
    </source>
</evidence>
<dbReference type="Gene3D" id="3.40.50.10050">
    <property type="entry name" value="Translation initiation factor IF- 2, domain 3"/>
    <property type="match status" value="1"/>
</dbReference>
<dbReference type="AlphaFoldDB" id="L0ETR9"/>
<keyword evidence="3 8" id="KW-0963">Cytoplasm</keyword>
<dbReference type="SUPFAM" id="SSF52540">
    <property type="entry name" value="P-loop containing nucleoside triphosphate hydrolases"/>
    <property type="match status" value="1"/>
</dbReference>
<keyword evidence="6 8" id="KW-0648">Protein biosynthesis</keyword>
<feature type="compositionally biased region" description="Low complexity" evidence="10">
    <location>
        <begin position="97"/>
        <end position="112"/>
    </location>
</feature>
<dbReference type="InterPro" id="IPR006847">
    <property type="entry name" value="IF2_N"/>
</dbReference>
<accession>L0ETR9</accession>
<evidence type="ECO:0000256" key="3">
    <source>
        <dbReference type="ARBA" id="ARBA00022490"/>
    </source>
</evidence>
<dbReference type="InterPro" id="IPR044145">
    <property type="entry name" value="IF2_II"/>
</dbReference>
<dbReference type="STRING" id="1215343.B488_00300"/>